<feature type="region of interest" description="Disordered" evidence="1">
    <location>
        <begin position="1"/>
        <end position="21"/>
    </location>
</feature>
<organism evidence="2 3">
    <name type="scientific">Salvia divinorum</name>
    <name type="common">Maria pastora</name>
    <name type="synonym">Diviner's sage</name>
    <dbReference type="NCBI Taxonomy" id="28513"/>
    <lineage>
        <taxon>Eukaryota</taxon>
        <taxon>Viridiplantae</taxon>
        <taxon>Streptophyta</taxon>
        <taxon>Embryophyta</taxon>
        <taxon>Tracheophyta</taxon>
        <taxon>Spermatophyta</taxon>
        <taxon>Magnoliopsida</taxon>
        <taxon>eudicotyledons</taxon>
        <taxon>Gunneridae</taxon>
        <taxon>Pentapetalae</taxon>
        <taxon>asterids</taxon>
        <taxon>lamiids</taxon>
        <taxon>Lamiales</taxon>
        <taxon>Lamiaceae</taxon>
        <taxon>Nepetoideae</taxon>
        <taxon>Mentheae</taxon>
        <taxon>Salviinae</taxon>
        <taxon>Salvia</taxon>
        <taxon>Salvia subgen. Calosphace</taxon>
    </lineage>
</organism>
<evidence type="ECO:0000313" key="2">
    <source>
        <dbReference type="EMBL" id="KAL1559977.1"/>
    </source>
</evidence>
<evidence type="ECO:0008006" key="4">
    <source>
        <dbReference type="Google" id="ProtNLM"/>
    </source>
</evidence>
<name>A0ABD1HUR2_SALDI</name>
<dbReference type="PANTHER" id="PTHR33144:SF16">
    <property type="entry name" value="OS02G0129000 PROTEIN"/>
    <property type="match status" value="1"/>
</dbReference>
<dbReference type="Proteomes" id="UP001567538">
    <property type="component" value="Unassembled WGS sequence"/>
</dbReference>
<protein>
    <recommendedName>
        <fullName evidence="4">Transposase</fullName>
    </recommendedName>
</protein>
<reference evidence="2 3" key="1">
    <citation type="submission" date="2024-06" db="EMBL/GenBank/DDBJ databases">
        <title>A chromosome level genome sequence of Diviner's sage (Salvia divinorum).</title>
        <authorList>
            <person name="Ford S.A."/>
            <person name="Ro D.-K."/>
            <person name="Ness R.W."/>
            <person name="Phillips M.A."/>
        </authorList>
    </citation>
    <scope>NUCLEOTIDE SEQUENCE [LARGE SCALE GENOMIC DNA]</scope>
    <source>
        <strain evidence="2">SAF-2024a</strain>
        <tissue evidence="2">Leaf</tissue>
    </source>
</reference>
<evidence type="ECO:0000313" key="3">
    <source>
        <dbReference type="Proteomes" id="UP001567538"/>
    </source>
</evidence>
<feature type="compositionally biased region" description="Polar residues" evidence="1">
    <location>
        <begin position="1"/>
        <end position="15"/>
    </location>
</feature>
<dbReference type="AlphaFoldDB" id="A0ABD1HUR2"/>
<dbReference type="InterPro" id="IPR004252">
    <property type="entry name" value="Probable_transposase_24"/>
</dbReference>
<proteinExistence type="predicted"/>
<evidence type="ECO:0000256" key="1">
    <source>
        <dbReference type="SAM" id="MobiDB-lite"/>
    </source>
</evidence>
<accession>A0ABD1HUR2</accession>
<dbReference type="PANTHER" id="PTHR33144">
    <property type="entry name" value="OS10G0409366 PROTEIN-RELATED"/>
    <property type="match status" value="1"/>
</dbReference>
<gene>
    <name evidence="2" type="ORF">AAHA92_10252</name>
</gene>
<dbReference type="Pfam" id="PF03004">
    <property type="entry name" value="Transposase_24"/>
    <property type="match status" value="1"/>
</dbReference>
<sequence length="273" mass="30903">MSQQRLTSEGSTSRTVVGRRTYNRNMHQEASNTVGCIDDSHDRVAPLPIWNMSVDIEQEQEEGDASRAKIIEKESRGPTYMKDIWGSIARNCKYCPLDVKNWHAMPKGKKIEMLEVVKLRFDVPIIAEKVLEDQWIKLLSYWKTEDAKNTSTRNKKARANKLMNQRTGKTSFAQVQDKLTKEHGRCPTRVQLFSSCFVSSNGNSSNDVSSKISAMVQCSDKLPEGSEDTIAPNDVFSQIMGKDKPVDQVGTYVSLRIGHMIAWPRSLVTPIEY</sequence>
<keyword evidence="3" id="KW-1185">Reference proteome</keyword>
<dbReference type="EMBL" id="JBEAFC010000004">
    <property type="protein sequence ID" value="KAL1559977.1"/>
    <property type="molecule type" value="Genomic_DNA"/>
</dbReference>
<comment type="caution">
    <text evidence="2">The sequence shown here is derived from an EMBL/GenBank/DDBJ whole genome shotgun (WGS) entry which is preliminary data.</text>
</comment>